<dbReference type="EMBL" id="PDLM01000012">
    <property type="protein sequence ID" value="RDW64850.1"/>
    <property type="molecule type" value="Genomic_DNA"/>
</dbReference>
<proteinExistence type="predicted"/>
<dbReference type="PROSITE" id="PS50181">
    <property type="entry name" value="FBOX"/>
    <property type="match status" value="1"/>
</dbReference>
<name>A0A3D8QT66_9HELO</name>
<dbReference type="AlphaFoldDB" id="A0A3D8QT66"/>
<dbReference type="Proteomes" id="UP000256645">
    <property type="component" value="Unassembled WGS sequence"/>
</dbReference>
<feature type="compositionally biased region" description="Polar residues" evidence="1">
    <location>
        <begin position="768"/>
        <end position="807"/>
    </location>
</feature>
<protein>
    <recommendedName>
        <fullName evidence="2">F-box domain-containing protein</fullName>
    </recommendedName>
</protein>
<feature type="region of interest" description="Disordered" evidence="1">
    <location>
        <begin position="211"/>
        <end position="244"/>
    </location>
</feature>
<feature type="compositionally biased region" description="Polar residues" evidence="1">
    <location>
        <begin position="664"/>
        <end position="686"/>
    </location>
</feature>
<sequence>MTSDSRPPADSSDNDHLLDLENIFSHPAGLRTARYLVGAFVKSAADVAQPSAQEVPYTAAGEGSGSPSHTCPLQLKETGALKQLLSFKQLERWREVSENSMMADRERERSGASVGQGGLHPQRGGNPYANMYTTSTSECLSQNGFSEAFTHDLFSRSNQLLHAMQYQPQSHEPESSITSAARALVTLPRATLPQPYATNFQSIQRLYATETSSTAHDQSVSRSQSQAQPSRPSTSTTGNPNNTLVAILSHPHSALNSLSSSNDILANLMSRQSSSRSTPDASLPASSMEPLTSGSASLKRKETSDGSAPAPKKKKADTGKAKRVPKPKAPKDTAASQLPKDIWMRILEFTPPRFLAKVRLVDKIRKELVDQYDSIYVNCRKENFGHDMPSPPEGVTERQYSNLLEGKGCQIPECPHDTEKMAARTHWSWSKRWCMTHWKEKVIREDRLLKIHASTYPRTTLTRLLECIPVGMQDSFVKPHDFVEDVVPRPRGAPRLYKVYLHEDVDNVFAEYEALTPEPYQENPEHSAEEKTAAAAAWQAEMDALPEKQNAFFAERKAKTDEHMTKVVKIEAGIRSRRGVIRKPHAENRAARKALFTKRAGEDLPNIPEEFVKSTKAFKAATRVFRDPGSERGWLMLKPKIEKEWEDSLAGGGRVDAAFDDESATNTDSESGDYSRSASPRVSNIQRAAPTSHPVGFSIPHNSSSSLSTVQGGSSSGSALGSGPASISSTQFSTAGIHQLHRQLNNSMMRMHGHQNHAVAQGSRHPSGFTQSQAQHSNSVSQAYDQSGNMSRVHGQASNGMPQQSRHQAPHISRPQGHGQLSSTSRAQGQTANGLARAQISTSTMHQVHGQHRGSASRHLPVVNDMGRQASFGESSNQQFGVNVYDTGFLADFSSPFQMNPASLMKRSTSGELEYGQLHHQSMASHMSGGGLRRPSSAGRFNDHPMHPNHHQRLQQSSSRNTTSNPHYPTRLPISDLLGPQTPSDPQQHGFKDFSRSFAHQK</sequence>
<evidence type="ECO:0000313" key="4">
    <source>
        <dbReference type="Proteomes" id="UP000256645"/>
    </source>
</evidence>
<evidence type="ECO:0000313" key="3">
    <source>
        <dbReference type="EMBL" id="RDW64850.1"/>
    </source>
</evidence>
<dbReference type="InterPro" id="IPR001810">
    <property type="entry name" value="F-box_dom"/>
</dbReference>
<feature type="region of interest" description="Disordered" evidence="1">
    <location>
        <begin position="755"/>
        <end position="836"/>
    </location>
</feature>
<dbReference type="STRING" id="1849047.A0A3D8QT66"/>
<dbReference type="OrthoDB" id="2322499at2759"/>
<feature type="compositionally biased region" description="Polar residues" evidence="1">
    <location>
        <begin position="819"/>
        <end position="836"/>
    </location>
</feature>
<feature type="region of interest" description="Disordered" evidence="1">
    <location>
        <begin position="923"/>
        <end position="1002"/>
    </location>
</feature>
<evidence type="ECO:0000256" key="1">
    <source>
        <dbReference type="SAM" id="MobiDB-lite"/>
    </source>
</evidence>
<feature type="compositionally biased region" description="Polar residues" evidence="1">
    <location>
        <begin position="270"/>
        <end position="280"/>
    </location>
</feature>
<feature type="region of interest" description="Disordered" evidence="1">
    <location>
        <begin position="653"/>
        <end position="732"/>
    </location>
</feature>
<accession>A0A3D8QT66</accession>
<feature type="compositionally biased region" description="Polar residues" evidence="1">
    <location>
        <begin position="954"/>
        <end position="967"/>
    </location>
</feature>
<evidence type="ECO:0000259" key="2">
    <source>
        <dbReference type="PROSITE" id="PS50181"/>
    </source>
</evidence>
<feature type="compositionally biased region" description="Low complexity" evidence="1">
    <location>
        <begin position="218"/>
        <end position="243"/>
    </location>
</feature>
<reference evidence="3 4" key="1">
    <citation type="journal article" date="2018" name="IMA Fungus">
        <title>IMA Genome-F 9: Draft genome sequence of Annulohypoxylon stygium, Aspergillus mulundensis, Berkeleyomyces basicola (syn. Thielaviopsis basicola), Ceratocystis smalleyi, two Cercospora beticola strains, Coleophoma cylindrospora, Fusarium fracticaudum, Phialophora cf. hyalina, and Morchella septimelata.</title>
        <authorList>
            <person name="Wingfield B.D."/>
            <person name="Bills G.F."/>
            <person name="Dong Y."/>
            <person name="Huang W."/>
            <person name="Nel W.J."/>
            <person name="Swalarsk-Parry B.S."/>
            <person name="Vaghefi N."/>
            <person name="Wilken P.M."/>
            <person name="An Z."/>
            <person name="de Beer Z.W."/>
            <person name="De Vos L."/>
            <person name="Chen L."/>
            <person name="Duong T.A."/>
            <person name="Gao Y."/>
            <person name="Hammerbacher A."/>
            <person name="Kikkert J.R."/>
            <person name="Li Y."/>
            <person name="Li H."/>
            <person name="Li K."/>
            <person name="Li Q."/>
            <person name="Liu X."/>
            <person name="Ma X."/>
            <person name="Naidoo K."/>
            <person name="Pethybridge S.J."/>
            <person name="Sun J."/>
            <person name="Steenkamp E.T."/>
            <person name="van der Nest M.A."/>
            <person name="van Wyk S."/>
            <person name="Wingfield M.J."/>
            <person name="Xiong C."/>
            <person name="Yue Q."/>
            <person name="Zhang X."/>
        </authorList>
    </citation>
    <scope>NUCLEOTIDE SEQUENCE [LARGE SCALE GENOMIC DNA]</scope>
    <source>
        <strain evidence="3 4">BP6252</strain>
    </source>
</reference>
<feature type="compositionally biased region" description="Basic residues" evidence="1">
    <location>
        <begin position="311"/>
        <end position="328"/>
    </location>
</feature>
<feature type="compositionally biased region" description="Low complexity" evidence="1">
    <location>
        <begin position="703"/>
        <end position="729"/>
    </location>
</feature>
<gene>
    <name evidence="3" type="ORF">BP6252_10501</name>
</gene>
<feature type="compositionally biased region" description="Basic and acidic residues" evidence="1">
    <location>
        <begin position="98"/>
        <end position="110"/>
    </location>
</feature>
<keyword evidence="4" id="KW-1185">Reference proteome</keyword>
<feature type="region of interest" description="Disordered" evidence="1">
    <location>
        <begin position="98"/>
        <end position="128"/>
    </location>
</feature>
<comment type="caution">
    <text evidence="3">The sequence shown here is derived from an EMBL/GenBank/DDBJ whole genome shotgun (WGS) entry which is preliminary data.</text>
</comment>
<feature type="region of interest" description="Disordered" evidence="1">
    <location>
        <begin position="270"/>
        <end position="336"/>
    </location>
</feature>
<organism evidence="3 4">
    <name type="scientific">Coleophoma cylindrospora</name>
    <dbReference type="NCBI Taxonomy" id="1849047"/>
    <lineage>
        <taxon>Eukaryota</taxon>
        <taxon>Fungi</taxon>
        <taxon>Dikarya</taxon>
        <taxon>Ascomycota</taxon>
        <taxon>Pezizomycotina</taxon>
        <taxon>Leotiomycetes</taxon>
        <taxon>Helotiales</taxon>
        <taxon>Dermateaceae</taxon>
        <taxon>Coleophoma</taxon>
    </lineage>
</organism>
<feature type="domain" description="F-box" evidence="2">
    <location>
        <begin position="332"/>
        <end position="379"/>
    </location>
</feature>